<comment type="caution">
    <text evidence="4">The sequence shown here is derived from an EMBL/GenBank/DDBJ whole genome shotgun (WGS) entry which is preliminary data.</text>
</comment>
<dbReference type="PANTHER" id="PTHR43046:SF14">
    <property type="entry name" value="MUTT_NUDIX FAMILY PROTEIN"/>
    <property type="match status" value="1"/>
</dbReference>
<evidence type="ECO:0000313" key="4">
    <source>
        <dbReference type="EMBL" id="MEN7549021.1"/>
    </source>
</evidence>
<name>A0AAW9SEA2_9BACT</name>
<reference evidence="4 5" key="1">
    <citation type="submission" date="2024-04" db="EMBL/GenBank/DDBJ databases">
        <title>Novel genus in family Flammeovirgaceae.</title>
        <authorList>
            <person name="Nguyen T.H."/>
            <person name="Vuong T.Q."/>
            <person name="Le H."/>
            <person name="Kim S.-G."/>
        </authorList>
    </citation>
    <scope>NUCLEOTIDE SEQUENCE [LARGE SCALE GENOMIC DNA]</scope>
    <source>
        <strain evidence="4 5">JCM 23209</strain>
    </source>
</reference>
<dbReference type="CDD" id="cd18880">
    <property type="entry name" value="NUDIX_ADPRase"/>
    <property type="match status" value="1"/>
</dbReference>
<proteinExistence type="predicted"/>
<evidence type="ECO:0000259" key="3">
    <source>
        <dbReference type="PROSITE" id="PS51462"/>
    </source>
</evidence>
<evidence type="ECO:0000256" key="1">
    <source>
        <dbReference type="ARBA" id="ARBA00001946"/>
    </source>
</evidence>
<dbReference type="RefSeq" id="WP_346821793.1">
    <property type="nucleotide sequence ID" value="NZ_JBDKWZ010000007.1"/>
</dbReference>
<keyword evidence="2" id="KW-0378">Hydrolase</keyword>
<dbReference type="PANTHER" id="PTHR43046">
    <property type="entry name" value="GDP-MANNOSE MANNOSYL HYDROLASE"/>
    <property type="match status" value="1"/>
</dbReference>
<dbReference type="InterPro" id="IPR000086">
    <property type="entry name" value="NUDIX_hydrolase_dom"/>
</dbReference>
<dbReference type="PROSITE" id="PS51462">
    <property type="entry name" value="NUDIX"/>
    <property type="match status" value="1"/>
</dbReference>
<dbReference type="InterPro" id="IPR020084">
    <property type="entry name" value="NUDIX_hydrolase_CS"/>
</dbReference>
<feature type="domain" description="Nudix hydrolase" evidence="3">
    <location>
        <begin position="14"/>
        <end position="151"/>
    </location>
</feature>
<dbReference type="PROSITE" id="PS00893">
    <property type="entry name" value="NUDIX_BOX"/>
    <property type="match status" value="1"/>
</dbReference>
<accession>A0AAW9SEA2</accession>
<dbReference type="SUPFAM" id="SSF55811">
    <property type="entry name" value="Nudix"/>
    <property type="match status" value="1"/>
</dbReference>
<organism evidence="4 5">
    <name type="scientific">Rapidithrix thailandica</name>
    <dbReference type="NCBI Taxonomy" id="413964"/>
    <lineage>
        <taxon>Bacteria</taxon>
        <taxon>Pseudomonadati</taxon>
        <taxon>Bacteroidota</taxon>
        <taxon>Cytophagia</taxon>
        <taxon>Cytophagales</taxon>
        <taxon>Flammeovirgaceae</taxon>
        <taxon>Rapidithrix</taxon>
    </lineage>
</organism>
<dbReference type="AlphaFoldDB" id="A0AAW9SEA2"/>
<dbReference type="Proteomes" id="UP001403385">
    <property type="component" value="Unassembled WGS sequence"/>
</dbReference>
<keyword evidence="5" id="KW-1185">Reference proteome</keyword>
<dbReference type="EMBL" id="JBDKWZ010000007">
    <property type="protein sequence ID" value="MEN7549021.1"/>
    <property type="molecule type" value="Genomic_DNA"/>
</dbReference>
<evidence type="ECO:0000256" key="2">
    <source>
        <dbReference type="ARBA" id="ARBA00022801"/>
    </source>
</evidence>
<dbReference type="Gene3D" id="3.90.79.10">
    <property type="entry name" value="Nucleoside Triphosphate Pyrophosphohydrolase"/>
    <property type="match status" value="1"/>
</dbReference>
<protein>
    <submittedName>
        <fullName evidence="4">NUDIX domain-containing protein</fullName>
    </submittedName>
</protein>
<dbReference type="Pfam" id="PF00293">
    <property type="entry name" value="NUDIX"/>
    <property type="match status" value="1"/>
</dbReference>
<dbReference type="GO" id="GO:0016787">
    <property type="term" value="F:hydrolase activity"/>
    <property type="evidence" value="ECO:0007669"/>
    <property type="project" value="UniProtKB-KW"/>
</dbReference>
<dbReference type="InterPro" id="IPR015797">
    <property type="entry name" value="NUDIX_hydrolase-like_dom_sf"/>
</dbReference>
<evidence type="ECO:0000313" key="5">
    <source>
        <dbReference type="Proteomes" id="UP001403385"/>
    </source>
</evidence>
<sequence>MTQQEKSIITTFGHRLRSRVCGICTQGSQVLMVKHAYPGKEGYFWAPPGGGVQFGESSARALEREFLEEAGYNIAVKDFLFVNEFMEKPLHAVELFFSVEITGGELKQGIDPEMKANEQIIQKVAFLSFQEIKALPEVAVHNIFHHCQSLEELLTMRGYFYYAP</sequence>
<gene>
    <name evidence="4" type="ORF">AAG747_13945</name>
</gene>
<comment type="cofactor">
    <cofactor evidence="1">
        <name>Mg(2+)</name>
        <dbReference type="ChEBI" id="CHEBI:18420"/>
    </cofactor>
</comment>